<comment type="caution">
    <text evidence="3">The sequence shown here is derived from an EMBL/GenBank/DDBJ whole genome shotgun (WGS) entry which is preliminary data.</text>
</comment>
<protein>
    <submittedName>
        <fullName evidence="3">Redoxin domain-containing protein</fullName>
    </submittedName>
</protein>
<dbReference type="RefSeq" id="WP_200247166.1">
    <property type="nucleotide sequence ID" value="NZ_JAENHK010000010.1"/>
</dbReference>
<feature type="domain" description="Thioredoxin" evidence="2">
    <location>
        <begin position="34"/>
        <end position="173"/>
    </location>
</feature>
<evidence type="ECO:0000259" key="2">
    <source>
        <dbReference type="PROSITE" id="PS51352"/>
    </source>
</evidence>
<organism evidence="3 4">
    <name type="scientific">Chryseobacterium paridis</name>
    <dbReference type="NCBI Taxonomy" id="2800328"/>
    <lineage>
        <taxon>Bacteria</taxon>
        <taxon>Pseudomonadati</taxon>
        <taxon>Bacteroidota</taxon>
        <taxon>Flavobacteriia</taxon>
        <taxon>Flavobacteriales</taxon>
        <taxon>Weeksellaceae</taxon>
        <taxon>Chryseobacterium group</taxon>
        <taxon>Chryseobacterium</taxon>
    </lineage>
</organism>
<evidence type="ECO:0000313" key="4">
    <source>
        <dbReference type="Proteomes" id="UP000628669"/>
    </source>
</evidence>
<keyword evidence="1" id="KW-1133">Transmembrane helix</keyword>
<dbReference type="InterPro" id="IPR036249">
    <property type="entry name" value="Thioredoxin-like_sf"/>
</dbReference>
<proteinExistence type="predicted"/>
<dbReference type="InterPro" id="IPR000866">
    <property type="entry name" value="AhpC/TSA"/>
</dbReference>
<dbReference type="Proteomes" id="UP000628669">
    <property type="component" value="Unassembled WGS sequence"/>
</dbReference>
<dbReference type="PROSITE" id="PS51352">
    <property type="entry name" value="THIOREDOXIN_2"/>
    <property type="match status" value="1"/>
</dbReference>
<dbReference type="Pfam" id="PF00578">
    <property type="entry name" value="AhpC-TSA"/>
    <property type="match status" value="1"/>
</dbReference>
<evidence type="ECO:0000313" key="3">
    <source>
        <dbReference type="EMBL" id="MBK1897169.1"/>
    </source>
</evidence>
<dbReference type="SUPFAM" id="SSF52833">
    <property type="entry name" value="Thioredoxin-like"/>
    <property type="match status" value="1"/>
</dbReference>
<keyword evidence="1" id="KW-0812">Transmembrane</keyword>
<accession>A0ABS1FYA3</accession>
<gene>
    <name evidence="3" type="ORF">JHL15_15500</name>
</gene>
<dbReference type="EMBL" id="JAENHK010000010">
    <property type="protein sequence ID" value="MBK1897169.1"/>
    <property type="molecule type" value="Genomic_DNA"/>
</dbReference>
<reference evidence="4" key="1">
    <citation type="submission" date="2021-01" db="EMBL/GenBank/DDBJ databases">
        <title>Genome public.</title>
        <authorList>
            <person name="Liu C."/>
            <person name="Sun Q."/>
        </authorList>
    </citation>
    <scope>NUCLEOTIDE SEQUENCE [LARGE SCALE GENOMIC DNA]</scope>
    <source>
        <strain evidence="4">YIM B02567</strain>
    </source>
</reference>
<dbReference type="InterPro" id="IPR013766">
    <property type="entry name" value="Thioredoxin_domain"/>
</dbReference>
<name>A0ABS1FYA3_9FLAO</name>
<sequence>MMKILKVFAITIPILLITLIVYLFLNFQEKKEKIDALKNLPTFYLKTINKSSFTQDDLIRDKTKIIVYFNPACHFCQVEAKELSKNIHKYQNIQWIWIASEPIENIKQFAQKYNLDKIPNVYWCYDEMATLYQKLGMNSVPYFLVYNKNNQLIKRNSGAIKLEKITHSIDERK</sequence>
<dbReference type="Gene3D" id="3.40.30.10">
    <property type="entry name" value="Glutaredoxin"/>
    <property type="match status" value="1"/>
</dbReference>
<keyword evidence="1" id="KW-0472">Membrane</keyword>
<evidence type="ECO:0000256" key="1">
    <source>
        <dbReference type="SAM" id="Phobius"/>
    </source>
</evidence>
<feature type="transmembrane region" description="Helical" evidence="1">
    <location>
        <begin position="7"/>
        <end position="25"/>
    </location>
</feature>
<keyword evidence="4" id="KW-1185">Reference proteome</keyword>